<dbReference type="Proteomes" id="UP001597343">
    <property type="component" value="Unassembled WGS sequence"/>
</dbReference>
<accession>A0ABW4ZSK5</accession>
<organism evidence="2 3">
    <name type="scientific">Tumebacillus lipolyticus</name>
    <dbReference type="NCBI Taxonomy" id="1280370"/>
    <lineage>
        <taxon>Bacteria</taxon>
        <taxon>Bacillati</taxon>
        <taxon>Bacillota</taxon>
        <taxon>Bacilli</taxon>
        <taxon>Bacillales</taxon>
        <taxon>Alicyclobacillaceae</taxon>
        <taxon>Tumebacillus</taxon>
    </lineage>
</organism>
<dbReference type="EMBL" id="JBHUIO010000002">
    <property type="protein sequence ID" value="MFD2168947.1"/>
    <property type="molecule type" value="Genomic_DNA"/>
</dbReference>
<evidence type="ECO:0000256" key="1">
    <source>
        <dbReference type="SAM" id="Coils"/>
    </source>
</evidence>
<comment type="caution">
    <text evidence="2">The sequence shown here is derived from an EMBL/GenBank/DDBJ whole genome shotgun (WGS) entry which is preliminary data.</text>
</comment>
<keyword evidence="1" id="KW-0175">Coiled coil</keyword>
<dbReference type="RefSeq" id="WP_386044000.1">
    <property type="nucleotide sequence ID" value="NZ_JBHUIO010000002.1"/>
</dbReference>
<proteinExistence type="predicted"/>
<sequence length="152" mass="17277">MNPIKERLAYLKGLAEGLNVGQGSPEGRVLVGMLDVMNEMARTLDRLTMMQEQLEEYIEAVDDDLTDLEEELYGELDEDEFEYDADLELDEADTGIEYLEMSCPNCKETVFVDEDVFRGDEIVEVLCPECQETILVNDNSYEDGVEADDLLE</sequence>
<dbReference type="InterPro" id="IPR054688">
    <property type="entry name" value="CD1247_N"/>
</dbReference>
<protein>
    <submittedName>
        <fullName evidence="2">CD1247 N-terminal domain-containing protein</fullName>
    </submittedName>
</protein>
<keyword evidence="3" id="KW-1185">Reference proteome</keyword>
<gene>
    <name evidence="2" type="ORF">ACFSOY_02805</name>
</gene>
<evidence type="ECO:0000313" key="3">
    <source>
        <dbReference type="Proteomes" id="UP001597343"/>
    </source>
</evidence>
<name>A0ABW4ZSK5_9BACL</name>
<dbReference type="NCBIfam" id="NF045650">
    <property type="entry name" value="CD1247_Nterm"/>
    <property type="match status" value="1"/>
</dbReference>
<reference evidence="3" key="1">
    <citation type="journal article" date="2019" name="Int. J. Syst. Evol. Microbiol.">
        <title>The Global Catalogue of Microorganisms (GCM) 10K type strain sequencing project: providing services to taxonomists for standard genome sequencing and annotation.</title>
        <authorList>
            <consortium name="The Broad Institute Genomics Platform"/>
            <consortium name="The Broad Institute Genome Sequencing Center for Infectious Disease"/>
            <person name="Wu L."/>
            <person name="Ma J."/>
        </authorList>
    </citation>
    <scope>NUCLEOTIDE SEQUENCE [LARGE SCALE GENOMIC DNA]</scope>
    <source>
        <strain evidence="3">CGMCC 1.13574</strain>
    </source>
</reference>
<feature type="coiled-coil region" evidence="1">
    <location>
        <begin position="40"/>
        <end position="71"/>
    </location>
</feature>
<evidence type="ECO:0000313" key="2">
    <source>
        <dbReference type="EMBL" id="MFD2168947.1"/>
    </source>
</evidence>